<gene>
    <name evidence="2" type="ORF">TSPGSL018_19828</name>
</gene>
<dbReference type="PANTHER" id="PTHR14362:SF2">
    <property type="entry name" value="COILED-COIL DOMAIN-CONTAINING PROTEIN 81"/>
    <property type="match status" value="1"/>
</dbReference>
<reference evidence="2" key="1">
    <citation type="submission" date="2014-05" db="EMBL/GenBank/DDBJ databases">
        <title>The transcriptome of the halophilic microalga Tetraselmis sp. GSL018 isolated from the Great Salt Lake, Utah.</title>
        <authorList>
            <person name="Jinkerson R.E."/>
            <person name="D'Adamo S."/>
            <person name="Posewitz M.C."/>
        </authorList>
    </citation>
    <scope>NUCLEOTIDE SEQUENCE</scope>
    <source>
        <strain evidence="2">GSL018</strain>
    </source>
</reference>
<dbReference type="InterPro" id="IPR028034">
    <property type="entry name" value="HU-CCDC81"/>
</dbReference>
<feature type="non-terminal residue" evidence="2">
    <location>
        <position position="109"/>
    </location>
</feature>
<dbReference type="InterPro" id="IPR026295">
    <property type="entry name" value="CCD81"/>
</dbReference>
<accession>A0A061QZN1</accession>
<dbReference type="GO" id="GO:0005815">
    <property type="term" value="C:microtubule organizing center"/>
    <property type="evidence" value="ECO:0007669"/>
    <property type="project" value="TreeGrafter"/>
</dbReference>
<dbReference type="AlphaFoldDB" id="A0A061QZN1"/>
<evidence type="ECO:0000259" key="1">
    <source>
        <dbReference type="Pfam" id="PF14908"/>
    </source>
</evidence>
<name>A0A061QZN1_9CHLO</name>
<dbReference type="Pfam" id="PF14908">
    <property type="entry name" value="HU-CCDC81_euk_1"/>
    <property type="match status" value="1"/>
</dbReference>
<sequence>MTFSKVQLCKKAAENSKRANRKEPFSEGTLATVWEAIEAWIISQLELTKGAGIPNFAKLGWVNDPALPAPKQPLFVLLDSFARAHALHCGRGAVLASTANRGWSLGTVE</sequence>
<feature type="domain" description="CCDC81 HU" evidence="1">
    <location>
        <begin position="11"/>
        <end position="87"/>
    </location>
</feature>
<evidence type="ECO:0000313" key="2">
    <source>
        <dbReference type="EMBL" id="JAC63761.1"/>
    </source>
</evidence>
<proteinExistence type="predicted"/>
<organism evidence="2">
    <name type="scientific">Tetraselmis sp. GSL018</name>
    <dbReference type="NCBI Taxonomy" id="582737"/>
    <lineage>
        <taxon>Eukaryota</taxon>
        <taxon>Viridiplantae</taxon>
        <taxon>Chlorophyta</taxon>
        <taxon>core chlorophytes</taxon>
        <taxon>Chlorodendrophyceae</taxon>
        <taxon>Chlorodendrales</taxon>
        <taxon>Chlorodendraceae</taxon>
        <taxon>Tetraselmis</taxon>
    </lineage>
</organism>
<dbReference type="EMBL" id="GBEZ01023108">
    <property type="protein sequence ID" value="JAC63761.1"/>
    <property type="molecule type" value="Transcribed_RNA"/>
</dbReference>
<protein>
    <recommendedName>
        <fullName evidence="1">CCDC81 HU domain-containing protein</fullName>
    </recommendedName>
</protein>
<dbReference type="PANTHER" id="PTHR14362">
    <property type="entry name" value="COILED-COIL DOMAIN-CONTAINING PROTEIN 81"/>
    <property type="match status" value="1"/>
</dbReference>